<name>A0AAV4ZWW4_9AGAM</name>
<comment type="caution">
    <text evidence="4">The sequence shown here is derived from an EMBL/GenBank/DDBJ whole genome shotgun (WGS) entry which is preliminary data.</text>
</comment>
<evidence type="ECO:0000313" key="5">
    <source>
        <dbReference type="Proteomes" id="UP001050691"/>
    </source>
</evidence>
<keyword evidence="5" id="KW-1185">Reference proteome</keyword>
<dbReference type="GO" id="GO:0008840">
    <property type="term" value="F:4-hydroxy-tetrahydrodipicolinate synthase activity"/>
    <property type="evidence" value="ECO:0007669"/>
    <property type="project" value="TreeGrafter"/>
</dbReference>
<evidence type="ECO:0000256" key="1">
    <source>
        <dbReference type="ARBA" id="ARBA00023239"/>
    </source>
</evidence>
<dbReference type="InterPro" id="IPR046522">
    <property type="entry name" value="DUF6699"/>
</dbReference>
<keyword evidence="1" id="KW-0456">Lyase</keyword>
<protein>
    <recommendedName>
        <fullName evidence="3">DUF6699 domain-containing protein</fullName>
    </recommendedName>
</protein>
<dbReference type="PANTHER" id="PTHR12128">
    <property type="entry name" value="DIHYDRODIPICOLINATE SYNTHASE"/>
    <property type="match status" value="1"/>
</dbReference>
<evidence type="ECO:0000256" key="2">
    <source>
        <dbReference type="SAM" id="MobiDB-lite"/>
    </source>
</evidence>
<feature type="region of interest" description="Disordered" evidence="2">
    <location>
        <begin position="318"/>
        <end position="340"/>
    </location>
</feature>
<dbReference type="SMART" id="SM01130">
    <property type="entry name" value="DHDPS"/>
    <property type="match status" value="1"/>
</dbReference>
<dbReference type="InterPro" id="IPR002220">
    <property type="entry name" value="DapA-like"/>
</dbReference>
<dbReference type="Pfam" id="PF20415">
    <property type="entry name" value="DUF6699"/>
    <property type="match status" value="1"/>
</dbReference>
<accession>A0AAV4ZWW4</accession>
<feature type="compositionally biased region" description="Polar residues" evidence="2">
    <location>
        <begin position="380"/>
        <end position="390"/>
    </location>
</feature>
<gene>
    <name evidence="4" type="ORF">Clacol_000626</name>
</gene>
<dbReference type="Gene3D" id="3.20.20.70">
    <property type="entry name" value="Aldolase class I"/>
    <property type="match status" value="1"/>
</dbReference>
<dbReference type="PANTHER" id="PTHR12128:SF66">
    <property type="entry name" value="4-HYDROXY-2-OXOGLUTARATE ALDOLASE, MITOCHONDRIAL"/>
    <property type="match status" value="1"/>
</dbReference>
<dbReference type="InterPro" id="IPR013785">
    <property type="entry name" value="Aldolase_TIM"/>
</dbReference>
<dbReference type="EMBL" id="BPWL01000001">
    <property type="protein sequence ID" value="GJJ06434.1"/>
    <property type="molecule type" value="Genomic_DNA"/>
</dbReference>
<dbReference type="CDD" id="cd00408">
    <property type="entry name" value="DHDPS-like"/>
    <property type="match status" value="1"/>
</dbReference>
<organism evidence="4 5">
    <name type="scientific">Clathrus columnatus</name>
    <dbReference type="NCBI Taxonomy" id="1419009"/>
    <lineage>
        <taxon>Eukaryota</taxon>
        <taxon>Fungi</taxon>
        <taxon>Dikarya</taxon>
        <taxon>Basidiomycota</taxon>
        <taxon>Agaricomycotina</taxon>
        <taxon>Agaricomycetes</taxon>
        <taxon>Phallomycetidae</taxon>
        <taxon>Phallales</taxon>
        <taxon>Clathraceae</taxon>
        <taxon>Clathrus</taxon>
    </lineage>
</organism>
<feature type="compositionally biased region" description="Low complexity" evidence="2">
    <location>
        <begin position="407"/>
        <end position="418"/>
    </location>
</feature>
<reference evidence="4" key="1">
    <citation type="submission" date="2021-10" db="EMBL/GenBank/DDBJ databases">
        <title>De novo Genome Assembly of Clathrus columnatus (Basidiomycota, Fungi) Using Illumina and Nanopore Sequence Data.</title>
        <authorList>
            <person name="Ogiso-Tanaka E."/>
            <person name="Itagaki H."/>
            <person name="Hosoya T."/>
            <person name="Hosaka K."/>
        </authorList>
    </citation>
    <scope>NUCLEOTIDE SEQUENCE</scope>
    <source>
        <strain evidence="4">MO-923</strain>
    </source>
</reference>
<dbReference type="AlphaFoldDB" id="A0AAV4ZWW4"/>
<dbReference type="SUPFAM" id="SSF51569">
    <property type="entry name" value="Aldolase"/>
    <property type="match status" value="1"/>
</dbReference>
<feature type="domain" description="DUF6699" evidence="3">
    <location>
        <begin position="429"/>
        <end position="554"/>
    </location>
</feature>
<evidence type="ECO:0000313" key="4">
    <source>
        <dbReference type="EMBL" id="GJJ06434.1"/>
    </source>
</evidence>
<dbReference type="Proteomes" id="UP001050691">
    <property type="component" value="Unassembled WGS sequence"/>
</dbReference>
<sequence>MATAPPAGIYVPAVLFFKNDDELDILSIKKHIIRLAEGGVTGILVQGSNGEAQHLSHEERFLAIKTTRETLNENGFKNVIVMAGTGAPSTKETKTLNVEAKQAGADYVLVLTPGVWPPQMTKENILKFHREVADASPLPVLIYNFPTVCAGIDLDSDILNALAEHPNIVGTKLSCGSIGKLHRLTTSNRMSSFAVFAGQSQWVLPGLFCGSAGLIGATVNLFPKLHVKLYELWKAGKFDEAMKTQEELGHTDWAVAKLGGVTGLKRAVSDLFGYGSESVRGPLTAAGPEKLLSKEGERIKLADRYASQAASYAASNISTKHGPYNKQSPDSSGIPHVSFENIPYLPSETAATRGPASQVSLRSEYTQLDNDTNRYPKLARTTSGASNMARGNSGGPRDETSQRTANPSSSGSGMASQASPMLAIGSGAIRWDVRDSPSNLRQLYKSTRRGEGVTAPALSTKSRYLCLISYDFPWTIAISTTNGQPLTVIDVLEALYESLHKEVRRSEWALAIDVQRYLMMKANKNRRKSTVAMGIRRVDWLGSRCMFKGLEKDDELARKRLMPGDQPSDVWVVRFGTIPSSHPTN</sequence>
<dbReference type="Pfam" id="PF00701">
    <property type="entry name" value="DHDPS"/>
    <property type="match status" value="1"/>
</dbReference>
<proteinExistence type="predicted"/>
<evidence type="ECO:0000259" key="3">
    <source>
        <dbReference type="Pfam" id="PF20415"/>
    </source>
</evidence>
<dbReference type="PRINTS" id="PR00146">
    <property type="entry name" value="DHPICSNTHASE"/>
</dbReference>
<feature type="region of interest" description="Disordered" evidence="2">
    <location>
        <begin position="364"/>
        <end position="418"/>
    </location>
</feature>